<evidence type="ECO:0000313" key="3">
    <source>
        <dbReference type="Proteomes" id="UP001369736"/>
    </source>
</evidence>
<evidence type="ECO:0000256" key="1">
    <source>
        <dbReference type="SAM" id="MobiDB-lite"/>
    </source>
</evidence>
<proteinExistence type="predicted"/>
<accession>A0ABU8M1T2</accession>
<organism evidence="2 3">
    <name type="scientific">Actinomycetospora flava</name>
    <dbReference type="NCBI Taxonomy" id="3129232"/>
    <lineage>
        <taxon>Bacteria</taxon>
        <taxon>Bacillati</taxon>
        <taxon>Actinomycetota</taxon>
        <taxon>Actinomycetes</taxon>
        <taxon>Pseudonocardiales</taxon>
        <taxon>Pseudonocardiaceae</taxon>
        <taxon>Actinomycetospora</taxon>
    </lineage>
</organism>
<name>A0ABU8M1T2_9PSEU</name>
<gene>
    <name evidence="2" type="ORF">WCD58_05290</name>
</gene>
<keyword evidence="3" id="KW-1185">Reference proteome</keyword>
<dbReference type="Proteomes" id="UP001369736">
    <property type="component" value="Unassembled WGS sequence"/>
</dbReference>
<feature type="region of interest" description="Disordered" evidence="1">
    <location>
        <begin position="1"/>
        <end position="20"/>
    </location>
</feature>
<dbReference type="RefSeq" id="WP_337700207.1">
    <property type="nucleotide sequence ID" value="NZ_JBBEGM010000001.1"/>
</dbReference>
<comment type="caution">
    <text evidence="2">The sequence shown here is derived from an EMBL/GenBank/DDBJ whole genome shotgun (WGS) entry which is preliminary data.</text>
</comment>
<dbReference type="EMBL" id="JBBEGM010000001">
    <property type="protein sequence ID" value="MEJ2860557.1"/>
    <property type="molecule type" value="Genomic_DNA"/>
</dbReference>
<evidence type="ECO:0000313" key="2">
    <source>
        <dbReference type="EMBL" id="MEJ2860557.1"/>
    </source>
</evidence>
<protein>
    <submittedName>
        <fullName evidence="2">Uncharacterized protein</fullName>
    </submittedName>
</protein>
<sequence length="69" mass="7139">MRLVQLAKDSNSGTVGCPSVHLDQDTGQLVVQGDGVSMEHLPNPLPGEQAVSIDPAIVVAAMRAMGVTE</sequence>
<reference evidence="2 3" key="1">
    <citation type="submission" date="2024-03" db="EMBL/GenBank/DDBJ databases">
        <title>Actinomycetospora sp. OC33-EN07, a novel actinomycete isolated from wild orchid (Aerides multiflora).</title>
        <authorList>
            <person name="Suriyachadkun C."/>
        </authorList>
    </citation>
    <scope>NUCLEOTIDE SEQUENCE [LARGE SCALE GENOMIC DNA]</scope>
    <source>
        <strain evidence="2 3">OC33-EN07</strain>
    </source>
</reference>